<evidence type="ECO:0000313" key="2">
    <source>
        <dbReference type="Proteomes" id="UP000824056"/>
    </source>
</evidence>
<dbReference type="Proteomes" id="UP000824056">
    <property type="component" value="Unassembled WGS sequence"/>
</dbReference>
<comment type="caution">
    <text evidence="1">The sequence shown here is derived from an EMBL/GenBank/DDBJ whole genome shotgun (WGS) entry which is preliminary data.</text>
</comment>
<evidence type="ECO:0008006" key="3">
    <source>
        <dbReference type="Google" id="ProtNLM"/>
    </source>
</evidence>
<sequence length="293" mass="32833">MKKRNPMVYAGVFLATLLLFLAANWIKVTFFGEKENGEEEQIKGEYALKALYLEDEEGNSIFINLTDEYPFSGTIPEGGLFDEAGEEMEEEDLNSGDVVNIWGNGVIAESYPAQYHGISKIQRTEQKNQEYLEKFSHYLSELFVPKDPAERPHLNVCYTDRLGAVAVIIPEPLSYTWSYEEENGETKTMTTDAPHILQAENLTEVNKLSQPMDMELQFNESPQQVKILVWEDSLAGAFGQNTGDIPEGREISVQETDSGNFQFTAEPGYVYLVTGTWEAGTADYGFATPATAE</sequence>
<name>A0A9D2JSF6_9FIRM</name>
<evidence type="ECO:0000313" key="1">
    <source>
        <dbReference type="EMBL" id="HIZ65900.1"/>
    </source>
</evidence>
<dbReference type="AlphaFoldDB" id="A0A9D2JSF6"/>
<organism evidence="1 2">
    <name type="scientific">Candidatus Blautia pullicola</name>
    <dbReference type="NCBI Taxonomy" id="2838498"/>
    <lineage>
        <taxon>Bacteria</taxon>
        <taxon>Bacillati</taxon>
        <taxon>Bacillota</taxon>
        <taxon>Clostridia</taxon>
        <taxon>Lachnospirales</taxon>
        <taxon>Lachnospiraceae</taxon>
        <taxon>Blautia</taxon>
    </lineage>
</organism>
<reference evidence="1" key="1">
    <citation type="journal article" date="2021" name="PeerJ">
        <title>Extensive microbial diversity within the chicken gut microbiome revealed by metagenomics and culture.</title>
        <authorList>
            <person name="Gilroy R."/>
            <person name="Ravi A."/>
            <person name="Getino M."/>
            <person name="Pursley I."/>
            <person name="Horton D.L."/>
            <person name="Alikhan N.F."/>
            <person name="Baker D."/>
            <person name="Gharbi K."/>
            <person name="Hall N."/>
            <person name="Watson M."/>
            <person name="Adriaenssens E.M."/>
            <person name="Foster-Nyarko E."/>
            <person name="Jarju S."/>
            <person name="Secka A."/>
            <person name="Antonio M."/>
            <person name="Oren A."/>
            <person name="Chaudhuri R.R."/>
            <person name="La Ragione R."/>
            <person name="Hildebrand F."/>
            <person name="Pallen M.J."/>
        </authorList>
    </citation>
    <scope>NUCLEOTIDE SEQUENCE</scope>
    <source>
        <strain evidence="1">1068</strain>
    </source>
</reference>
<protein>
    <recommendedName>
        <fullName evidence="3">DUF3221 domain-containing protein</fullName>
    </recommendedName>
</protein>
<accession>A0A9D2JSF6</accession>
<proteinExistence type="predicted"/>
<gene>
    <name evidence="1" type="ORF">H9809_08385</name>
</gene>
<reference evidence="1" key="2">
    <citation type="submission" date="2021-04" db="EMBL/GenBank/DDBJ databases">
        <authorList>
            <person name="Gilroy R."/>
        </authorList>
    </citation>
    <scope>NUCLEOTIDE SEQUENCE</scope>
    <source>
        <strain evidence="1">1068</strain>
    </source>
</reference>
<dbReference type="EMBL" id="DXBG01000192">
    <property type="protein sequence ID" value="HIZ65900.1"/>
    <property type="molecule type" value="Genomic_DNA"/>
</dbReference>